<dbReference type="Proteomes" id="UP000326921">
    <property type="component" value="Chromosome"/>
</dbReference>
<feature type="chain" id="PRO_5024800055" evidence="1">
    <location>
        <begin position="21"/>
        <end position="377"/>
    </location>
</feature>
<evidence type="ECO:0000313" key="3">
    <source>
        <dbReference type="Proteomes" id="UP000326921"/>
    </source>
</evidence>
<evidence type="ECO:0000256" key="1">
    <source>
        <dbReference type="SAM" id="SignalP"/>
    </source>
</evidence>
<name>A0A5Q0QC64_9SPHI</name>
<reference evidence="2 3" key="1">
    <citation type="submission" date="2019-10" db="EMBL/GenBank/DDBJ databases">
        <authorList>
            <person name="Dong K."/>
        </authorList>
    </citation>
    <scope>NUCLEOTIDE SEQUENCE [LARGE SCALE GENOMIC DNA]</scope>
    <source>
        <strain evidence="3">dk4302</strain>
    </source>
</reference>
<dbReference type="EMBL" id="CP045652">
    <property type="protein sequence ID" value="QGA26789.1"/>
    <property type="molecule type" value="Genomic_DNA"/>
</dbReference>
<organism evidence="2 3">
    <name type="scientific">Sphingobacterium zhuxiongii</name>
    <dbReference type="NCBI Taxonomy" id="2662364"/>
    <lineage>
        <taxon>Bacteria</taxon>
        <taxon>Pseudomonadati</taxon>
        <taxon>Bacteroidota</taxon>
        <taxon>Sphingobacteriia</taxon>
        <taxon>Sphingobacteriales</taxon>
        <taxon>Sphingobacteriaceae</taxon>
        <taxon>Sphingobacterium</taxon>
    </lineage>
</organism>
<protein>
    <submittedName>
        <fullName evidence="2">DUF4932 domain-containing protein</fullName>
    </submittedName>
</protein>
<dbReference type="AlphaFoldDB" id="A0A5Q0QC64"/>
<dbReference type="RefSeq" id="WP_153511637.1">
    <property type="nucleotide sequence ID" value="NZ_CP045652.1"/>
</dbReference>
<dbReference type="KEGG" id="sphe:GFH32_10850"/>
<feature type="signal peptide" evidence="1">
    <location>
        <begin position="1"/>
        <end position="20"/>
    </location>
</feature>
<proteinExistence type="predicted"/>
<keyword evidence="3" id="KW-1185">Reference proteome</keyword>
<gene>
    <name evidence="2" type="ORF">GFH32_10850</name>
</gene>
<accession>A0A5Q0QC64</accession>
<evidence type="ECO:0000313" key="2">
    <source>
        <dbReference type="EMBL" id="QGA26789.1"/>
    </source>
</evidence>
<keyword evidence="1" id="KW-0732">Signal</keyword>
<sequence length="377" mass="44031">MKRRFLLLSLLSFLLSPLFGQDGSVNFSEAYIKANNGHVKIEIEEVQEMLHVIMAVSDAGLKDSNMINHNGAYYKEVIDRFGRFRDHRAVKIADSLLNESIIYYIFLSSNANGFVFDDKELVRTNIYTFPARGVGSTEISEDPIVTYKKELEDFAVSSDFRTFYAQHKPFYDTIKQDYEKYGEIDKQKAWLERKFDYKINSYRVLTSPLIGGIHATQTFENNNFKEMLLYLPLIKRNKELSEELNIAMSTRVIFTEIDHNYVGPLSDQYKSTIDTIFDNRSFWVNAANKATAHYPSPIKVYDEYMTWGLFLLYASDTYSDKNSLRYIEDHLNSKMVAKGFPKSEIFNKELYRLYGKNRNSKIDGIYREMLKWSGEQR</sequence>